<dbReference type="EMBL" id="MU251357">
    <property type="protein sequence ID" value="KAG9239650.1"/>
    <property type="molecule type" value="Genomic_DNA"/>
</dbReference>
<keyword evidence="1" id="KW-1133">Transmembrane helix</keyword>
<keyword evidence="1" id="KW-0812">Transmembrane</keyword>
<comment type="caution">
    <text evidence="2">The sequence shown here is derived from an EMBL/GenBank/DDBJ whole genome shotgun (WGS) entry which is preliminary data.</text>
</comment>
<evidence type="ECO:0000313" key="3">
    <source>
        <dbReference type="Proteomes" id="UP000824998"/>
    </source>
</evidence>
<dbReference type="Proteomes" id="UP000824998">
    <property type="component" value="Unassembled WGS sequence"/>
</dbReference>
<name>A0A9P7YTU1_9HELO</name>
<gene>
    <name evidence="2" type="ORF">BJ875DRAFT_86184</name>
</gene>
<proteinExistence type="predicted"/>
<keyword evidence="1" id="KW-0472">Membrane</keyword>
<protein>
    <submittedName>
        <fullName evidence="2">Uncharacterized protein</fullName>
    </submittedName>
</protein>
<accession>A0A9P7YTU1</accession>
<feature type="transmembrane region" description="Helical" evidence="1">
    <location>
        <begin position="6"/>
        <end position="26"/>
    </location>
</feature>
<organism evidence="2 3">
    <name type="scientific">Amylocarpus encephaloides</name>
    <dbReference type="NCBI Taxonomy" id="45428"/>
    <lineage>
        <taxon>Eukaryota</taxon>
        <taxon>Fungi</taxon>
        <taxon>Dikarya</taxon>
        <taxon>Ascomycota</taxon>
        <taxon>Pezizomycotina</taxon>
        <taxon>Leotiomycetes</taxon>
        <taxon>Helotiales</taxon>
        <taxon>Helotiales incertae sedis</taxon>
        <taxon>Amylocarpus</taxon>
    </lineage>
</organism>
<dbReference type="AlphaFoldDB" id="A0A9P7YTU1"/>
<evidence type="ECO:0000313" key="2">
    <source>
        <dbReference type="EMBL" id="KAG9239650.1"/>
    </source>
</evidence>
<evidence type="ECO:0000256" key="1">
    <source>
        <dbReference type="SAM" id="Phobius"/>
    </source>
</evidence>
<keyword evidence="3" id="KW-1185">Reference proteome</keyword>
<reference evidence="2" key="1">
    <citation type="journal article" date="2021" name="IMA Fungus">
        <title>Genomic characterization of three marine fungi, including Emericellopsis atlantica sp. nov. with signatures of a generalist lifestyle and marine biomass degradation.</title>
        <authorList>
            <person name="Hagestad O.C."/>
            <person name="Hou L."/>
            <person name="Andersen J.H."/>
            <person name="Hansen E.H."/>
            <person name="Altermark B."/>
            <person name="Li C."/>
            <person name="Kuhnert E."/>
            <person name="Cox R.J."/>
            <person name="Crous P.W."/>
            <person name="Spatafora J.W."/>
            <person name="Lail K."/>
            <person name="Amirebrahimi M."/>
            <person name="Lipzen A."/>
            <person name="Pangilinan J."/>
            <person name="Andreopoulos W."/>
            <person name="Hayes R.D."/>
            <person name="Ng V."/>
            <person name="Grigoriev I.V."/>
            <person name="Jackson S.A."/>
            <person name="Sutton T.D.S."/>
            <person name="Dobson A.D.W."/>
            <person name="Rama T."/>
        </authorList>
    </citation>
    <scope>NUCLEOTIDE SEQUENCE</scope>
    <source>
        <strain evidence="2">TRa018bII</strain>
    </source>
</reference>
<sequence>MPSASWLPAPIFIRLLVVLTLLKYIVCPSFSLDFRPPSPSLLRRRVACSVVIDSIPFSFHPPNQPTIHPFSTRRIFMTRNLRVSLSSWNAPSKSSPSDNLRRGQCVRPLYLRTDQHPS</sequence>